<dbReference type="Pfam" id="PF08543">
    <property type="entry name" value="Phos_pyr_kin"/>
    <property type="match status" value="1"/>
</dbReference>
<sequence>MRRLPQILCLSGHDPGGGAGIQADIEAIAAQGAHALSLITALTVQDSHNVRRRVAIEPALLAEQLDCLLADSPVRAIKLGLLGSAAQLPLIAATIRRCGVPVIADPVLAAGGGTALSDEAFRDQFRRELLPLITLLTPNAAEARLLSGETETLAAARRLQALGCAQLLVTGGDEPDAEVRNLWLDAQGQAQEFRWPRLPARFHGAGCTLAAAIAGRIALGESWQEAITRAQRYTHESLALAFAAGQGRLMAERLRPPRGGGA</sequence>
<dbReference type="AlphaFoldDB" id="A0A1H9BU33"/>
<proteinExistence type="predicted"/>
<comment type="pathway">
    <text evidence="1">Cofactor biosynthesis; thiamine diphosphate biosynthesis.</text>
</comment>
<dbReference type="InterPro" id="IPR013749">
    <property type="entry name" value="PM/HMP-P_kinase-1"/>
</dbReference>
<dbReference type="RefSeq" id="WP_093282178.1">
    <property type="nucleotide sequence ID" value="NZ_FOFS01000002.1"/>
</dbReference>
<evidence type="ECO:0000259" key="3">
    <source>
        <dbReference type="Pfam" id="PF08543"/>
    </source>
</evidence>
<dbReference type="InterPro" id="IPR029056">
    <property type="entry name" value="Ribokinase-like"/>
</dbReference>
<dbReference type="EMBL" id="FOFS01000002">
    <property type="protein sequence ID" value="SEP91808.1"/>
    <property type="molecule type" value="Genomic_DNA"/>
</dbReference>
<dbReference type="InterPro" id="IPR004399">
    <property type="entry name" value="HMP/HMP-P_kinase_dom"/>
</dbReference>
<gene>
    <name evidence="4" type="ORF">SAMN04488038_102203</name>
</gene>
<evidence type="ECO:0000313" key="5">
    <source>
        <dbReference type="Proteomes" id="UP000199233"/>
    </source>
</evidence>
<organism evidence="4 5">
    <name type="scientific">Solimonas aquatica</name>
    <dbReference type="NCBI Taxonomy" id="489703"/>
    <lineage>
        <taxon>Bacteria</taxon>
        <taxon>Pseudomonadati</taxon>
        <taxon>Pseudomonadota</taxon>
        <taxon>Gammaproteobacteria</taxon>
        <taxon>Nevskiales</taxon>
        <taxon>Nevskiaceae</taxon>
        <taxon>Solimonas</taxon>
    </lineage>
</organism>
<dbReference type="GO" id="GO:0009229">
    <property type="term" value="P:thiamine diphosphate biosynthetic process"/>
    <property type="evidence" value="ECO:0007669"/>
    <property type="project" value="UniProtKB-UniPathway"/>
</dbReference>
<keyword evidence="4" id="KW-0418">Kinase</keyword>
<evidence type="ECO:0000256" key="2">
    <source>
        <dbReference type="ARBA" id="ARBA00012135"/>
    </source>
</evidence>
<dbReference type="PANTHER" id="PTHR20858:SF17">
    <property type="entry name" value="HYDROXYMETHYLPYRIMIDINE_PHOSPHOMETHYLPYRIMIDINE KINASE THI20-RELATED"/>
    <property type="match status" value="1"/>
</dbReference>
<keyword evidence="4" id="KW-0808">Transferase</keyword>
<protein>
    <recommendedName>
        <fullName evidence="2">hydroxymethylpyrimidine kinase</fullName>
        <ecNumber evidence="2">2.7.1.49</ecNumber>
    </recommendedName>
</protein>
<dbReference type="GO" id="GO:0008972">
    <property type="term" value="F:phosphomethylpyrimidine kinase activity"/>
    <property type="evidence" value="ECO:0007669"/>
    <property type="project" value="InterPro"/>
</dbReference>
<feature type="domain" description="Pyridoxamine kinase/Phosphomethylpyrimidine kinase" evidence="3">
    <location>
        <begin position="14"/>
        <end position="248"/>
    </location>
</feature>
<dbReference type="GO" id="GO:0008902">
    <property type="term" value="F:hydroxymethylpyrimidine kinase activity"/>
    <property type="evidence" value="ECO:0007669"/>
    <property type="project" value="UniProtKB-EC"/>
</dbReference>
<keyword evidence="5" id="KW-1185">Reference proteome</keyword>
<dbReference type="UniPathway" id="UPA00060">
    <property type="reaction ID" value="UER00138"/>
</dbReference>
<evidence type="ECO:0000256" key="1">
    <source>
        <dbReference type="ARBA" id="ARBA00004948"/>
    </source>
</evidence>
<reference evidence="4 5" key="1">
    <citation type="submission" date="2016-10" db="EMBL/GenBank/DDBJ databases">
        <authorList>
            <person name="de Groot N.N."/>
        </authorList>
    </citation>
    <scope>NUCLEOTIDE SEQUENCE [LARGE SCALE GENOMIC DNA]</scope>
    <source>
        <strain evidence="4 5">DSM 25927</strain>
    </source>
</reference>
<dbReference type="PANTHER" id="PTHR20858">
    <property type="entry name" value="PHOSPHOMETHYLPYRIMIDINE KINASE"/>
    <property type="match status" value="1"/>
</dbReference>
<accession>A0A1H9BU33</accession>
<dbReference type="STRING" id="489703.SAMN04488038_102203"/>
<evidence type="ECO:0000313" key="4">
    <source>
        <dbReference type="EMBL" id="SEP91808.1"/>
    </source>
</evidence>
<dbReference type="OrthoDB" id="9810880at2"/>
<dbReference type="Proteomes" id="UP000199233">
    <property type="component" value="Unassembled WGS sequence"/>
</dbReference>
<dbReference type="CDD" id="cd01169">
    <property type="entry name" value="HMPP_kinase"/>
    <property type="match status" value="1"/>
</dbReference>
<name>A0A1H9BU33_9GAMM</name>
<dbReference type="GO" id="GO:0009228">
    <property type="term" value="P:thiamine biosynthetic process"/>
    <property type="evidence" value="ECO:0007669"/>
    <property type="project" value="InterPro"/>
</dbReference>
<dbReference type="Gene3D" id="3.40.1190.20">
    <property type="match status" value="1"/>
</dbReference>
<dbReference type="GO" id="GO:0005829">
    <property type="term" value="C:cytosol"/>
    <property type="evidence" value="ECO:0007669"/>
    <property type="project" value="TreeGrafter"/>
</dbReference>
<dbReference type="EC" id="2.7.1.49" evidence="2"/>
<dbReference type="SUPFAM" id="SSF53613">
    <property type="entry name" value="Ribokinase-like"/>
    <property type="match status" value="1"/>
</dbReference>